<evidence type="ECO:0000313" key="15">
    <source>
        <dbReference type="Proteomes" id="UP001500063"/>
    </source>
</evidence>
<protein>
    <submittedName>
        <fullName evidence="14">M48 family metallopeptidase</fullName>
    </submittedName>
</protein>
<evidence type="ECO:0000256" key="2">
    <source>
        <dbReference type="ARBA" id="ARBA00004651"/>
    </source>
</evidence>
<name>A0ABN0X4C2_9ACTN</name>
<dbReference type="Pfam" id="PF01435">
    <property type="entry name" value="Peptidase_M48"/>
    <property type="match status" value="1"/>
</dbReference>
<dbReference type="Proteomes" id="UP001500063">
    <property type="component" value="Unassembled WGS sequence"/>
</dbReference>
<dbReference type="PANTHER" id="PTHR43221">
    <property type="entry name" value="PROTEASE HTPX"/>
    <property type="match status" value="1"/>
</dbReference>
<comment type="subcellular location">
    <subcellularLocation>
        <location evidence="2">Cell membrane</location>
        <topology evidence="2">Multi-pass membrane protein</topology>
    </subcellularLocation>
</comment>
<dbReference type="PANTHER" id="PTHR43221:SF1">
    <property type="entry name" value="PROTEASE HTPX"/>
    <property type="match status" value="1"/>
</dbReference>
<keyword evidence="8" id="KW-0862">Zinc</keyword>
<dbReference type="CDD" id="cd07328">
    <property type="entry name" value="M48_Ste24p_like"/>
    <property type="match status" value="1"/>
</dbReference>
<dbReference type="InterPro" id="IPR001915">
    <property type="entry name" value="Peptidase_M48"/>
</dbReference>
<keyword evidence="15" id="KW-1185">Reference proteome</keyword>
<evidence type="ECO:0000256" key="3">
    <source>
        <dbReference type="ARBA" id="ARBA00022475"/>
    </source>
</evidence>
<accession>A0ABN0X4C2</accession>
<evidence type="ECO:0000259" key="13">
    <source>
        <dbReference type="Pfam" id="PF01435"/>
    </source>
</evidence>
<comment type="caution">
    <text evidence="14">The sequence shown here is derived from an EMBL/GenBank/DDBJ whole genome shotgun (WGS) entry which is preliminary data.</text>
</comment>
<proteinExistence type="predicted"/>
<keyword evidence="9 12" id="KW-1133">Transmembrane helix</keyword>
<evidence type="ECO:0000256" key="6">
    <source>
        <dbReference type="ARBA" id="ARBA00022723"/>
    </source>
</evidence>
<keyword evidence="4" id="KW-0645">Protease</keyword>
<reference evidence="14 15" key="1">
    <citation type="journal article" date="2019" name="Int. J. Syst. Evol. Microbiol.">
        <title>The Global Catalogue of Microorganisms (GCM) 10K type strain sequencing project: providing services to taxonomists for standard genome sequencing and annotation.</title>
        <authorList>
            <consortium name="The Broad Institute Genomics Platform"/>
            <consortium name="The Broad Institute Genome Sequencing Center for Infectious Disease"/>
            <person name="Wu L."/>
            <person name="Ma J."/>
        </authorList>
    </citation>
    <scope>NUCLEOTIDE SEQUENCE [LARGE SCALE GENOMIC DNA]</scope>
    <source>
        <strain evidence="14 15">JCM 4565</strain>
    </source>
</reference>
<dbReference type="Gene3D" id="3.30.2010.10">
    <property type="entry name" value="Metalloproteases ('zincins'), catalytic domain"/>
    <property type="match status" value="1"/>
</dbReference>
<keyword evidence="5 12" id="KW-0812">Transmembrane</keyword>
<evidence type="ECO:0000256" key="1">
    <source>
        <dbReference type="ARBA" id="ARBA00001947"/>
    </source>
</evidence>
<dbReference type="EMBL" id="BAAABW010000018">
    <property type="protein sequence ID" value="GAA0354814.1"/>
    <property type="molecule type" value="Genomic_DNA"/>
</dbReference>
<evidence type="ECO:0000256" key="5">
    <source>
        <dbReference type="ARBA" id="ARBA00022692"/>
    </source>
</evidence>
<keyword evidence="11 12" id="KW-0472">Membrane</keyword>
<evidence type="ECO:0000256" key="10">
    <source>
        <dbReference type="ARBA" id="ARBA00023049"/>
    </source>
</evidence>
<sequence length="539" mass="58481">MGVSLRALRALVLLAGFYLLGLFVLGVFAGLGFATYQWTSSVIALKLCIVLGLLAIPVVRGMFMLRTPKDDGESGLTVTEAQQPLLWSTVREVAEAAGTRPPDELVLTGDVNAAVSENARLLGLLPGRRRLYIGVPLMTGLTEIQLRAVLAHEFGHYGNADTRVSAITLRGRHSVARTVNAFMERAENRVDKERARQEKAAGKALRKGREAKEVDTRGVGFGYRLMARPFIAYGSFYLRATQSAGRRQELAADRTAARIAGRDAAASALREVAVLGAAHDCYLGDYASAGAPAGLLPPHGQFYGGLRHLLAEPGRQSELDGMRCDLPETEASPYDAHPPVTERIRLLQALPDDGRATRTPERHALALLHDPERVYADLETTTFAPEALAMRRAQWPELIHYGRRARYEEEAGPLRRAAADATGGAPTLRALLDAADAGALWRIAERLPKSEAAGRASGRAAREFVRPSLRRGLARLLVLELVDARLAWWELSWADPARLHLPEGYEELIPAALDAAVADSPDTAPLRALLPQPSAPSPQ</sequence>
<feature type="transmembrane region" description="Helical" evidence="12">
    <location>
        <begin position="42"/>
        <end position="59"/>
    </location>
</feature>
<comment type="cofactor">
    <cofactor evidence="1">
        <name>Zn(2+)</name>
        <dbReference type="ChEBI" id="CHEBI:29105"/>
    </cofactor>
</comment>
<evidence type="ECO:0000256" key="9">
    <source>
        <dbReference type="ARBA" id="ARBA00022989"/>
    </source>
</evidence>
<feature type="transmembrane region" description="Helical" evidence="12">
    <location>
        <begin position="12"/>
        <end position="36"/>
    </location>
</feature>
<evidence type="ECO:0000256" key="12">
    <source>
        <dbReference type="SAM" id="Phobius"/>
    </source>
</evidence>
<organism evidence="14 15">
    <name type="scientific">Streptomyces blastmyceticus</name>
    <dbReference type="NCBI Taxonomy" id="68180"/>
    <lineage>
        <taxon>Bacteria</taxon>
        <taxon>Bacillati</taxon>
        <taxon>Actinomycetota</taxon>
        <taxon>Actinomycetes</taxon>
        <taxon>Kitasatosporales</taxon>
        <taxon>Streptomycetaceae</taxon>
        <taxon>Streptomyces</taxon>
    </lineage>
</organism>
<evidence type="ECO:0000256" key="8">
    <source>
        <dbReference type="ARBA" id="ARBA00022833"/>
    </source>
</evidence>
<keyword evidence="3" id="KW-1003">Cell membrane</keyword>
<dbReference type="RefSeq" id="WP_344118706.1">
    <property type="nucleotide sequence ID" value="NZ_BAAABW010000018.1"/>
</dbReference>
<keyword evidence="10" id="KW-0482">Metalloprotease</keyword>
<keyword evidence="6" id="KW-0479">Metal-binding</keyword>
<dbReference type="InterPro" id="IPR050083">
    <property type="entry name" value="HtpX_protease"/>
</dbReference>
<keyword evidence="7" id="KW-0378">Hydrolase</keyword>
<evidence type="ECO:0000256" key="11">
    <source>
        <dbReference type="ARBA" id="ARBA00023136"/>
    </source>
</evidence>
<feature type="domain" description="Peptidase M48" evidence="13">
    <location>
        <begin position="82"/>
        <end position="349"/>
    </location>
</feature>
<evidence type="ECO:0000256" key="7">
    <source>
        <dbReference type="ARBA" id="ARBA00022801"/>
    </source>
</evidence>
<evidence type="ECO:0000256" key="4">
    <source>
        <dbReference type="ARBA" id="ARBA00022670"/>
    </source>
</evidence>
<gene>
    <name evidence="14" type="ORF">GCM10010319_34960</name>
</gene>
<evidence type="ECO:0000313" key="14">
    <source>
        <dbReference type="EMBL" id="GAA0354814.1"/>
    </source>
</evidence>